<dbReference type="PANTHER" id="PTHR37449">
    <property type="match status" value="1"/>
</dbReference>
<accession>A0ABR1PE63</accession>
<proteinExistence type="predicted"/>
<dbReference type="Proteomes" id="UP001430848">
    <property type="component" value="Unassembled WGS sequence"/>
</dbReference>
<name>A0ABR1PE63_DIAER</name>
<gene>
    <name evidence="1" type="ORF">SLS63_004488</name>
</gene>
<comment type="caution">
    <text evidence="1">The sequence shown here is derived from an EMBL/GenBank/DDBJ whole genome shotgun (WGS) entry which is preliminary data.</text>
</comment>
<dbReference type="PANTHER" id="PTHR37449:SF1">
    <property type="entry name" value="OS02G0159950 PROTEIN"/>
    <property type="match status" value="1"/>
</dbReference>
<evidence type="ECO:0000313" key="1">
    <source>
        <dbReference type="EMBL" id="KAK7734203.1"/>
    </source>
</evidence>
<reference evidence="1 2" key="1">
    <citation type="submission" date="2024-02" db="EMBL/GenBank/DDBJ databases">
        <title>De novo assembly and annotation of 12 fungi associated with fruit tree decline syndrome in Ontario, Canada.</title>
        <authorList>
            <person name="Sulman M."/>
            <person name="Ellouze W."/>
            <person name="Ilyukhin E."/>
        </authorList>
    </citation>
    <scope>NUCLEOTIDE SEQUENCE [LARGE SCALE GENOMIC DNA]</scope>
    <source>
        <strain evidence="1 2">M169</strain>
    </source>
</reference>
<sequence length="146" mass="15316">MAAMASSMSCMRFVAPSTQILDGTPAAFEDVNPSQSVINSALTIPLASCSLLRRVPSTASISSMKMMAGSSFRAREKTALTSLFESPYHFSVSVEMWRLMKEAPLSCATAFASIVLPQPGGPYSSTPEGAESSGAACEYRCGIVSG</sequence>
<keyword evidence="2" id="KW-1185">Reference proteome</keyword>
<dbReference type="EMBL" id="JAKNSF020000016">
    <property type="protein sequence ID" value="KAK7734203.1"/>
    <property type="molecule type" value="Genomic_DNA"/>
</dbReference>
<organism evidence="1 2">
    <name type="scientific">Diaporthe eres</name>
    <name type="common">Phomopsis oblonga</name>
    <dbReference type="NCBI Taxonomy" id="83184"/>
    <lineage>
        <taxon>Eukaryota</taxon>
        <taxon>Fungi</taxon>
        <taxon>Dikarya</taxon>
        <taxon>Ascomycota</taxon>
        <taxon>Pezizomycotina</taxon>
        <taxon>Sordariomycetes</taxon>
        <taxon>Sordariomycetidae</taxon>
        <taxon>Diaporthales</taxon>
        <taxon>Diaporthaceae</taxon>
        <taxon>Diaporthe</taxon>
        <taxon>Diaporthe eres species complex</taxon>
    </lineage>
</organism>
<protein>
    <submittedName>
        <fullName evidence="1">Uncharacterized protein</fullName>
    </submittedName>
</protein>
<evidence type="ECO:0000313" key="2">
    <source>
        <dbReference type="Proteomes" id="UP001430848"/>
    </source>
</evidence>